<protein>
    <submittedName>
        <fullName evidence="1">Uncharacterized protein</fullName>
    </submittedName>
</protein>
<reference evidence="1" key="2">
    <citation type="journal article" date="2015" name="Fish Shellfish Immunol.">
        <title>Early steps in the European eel (Anguilla anguilla)-Vibrio vulnificus interaction in the gills: Role of the RtxA13 toxin.</title>
        <authorList>
            <person name="Callol A."/>
            <person name="Pajuelo D."/>
            <person name="Ebbesson L."/>
            <person name="Teles M."/>
            <person name="MacKenzie S."/>
            <person name="Amaro C."/>
        </authorList>
    </citation>
    <scope>NUCLEOTIDE SEQUENCE</scope>
</reference>
<dbReference type="EMBL" id="GBXM01086920">
    <property type="protein sequence ID" value="JAH21657.1"/>
    <property type="molecule type" value="Transcribed_RNA"/>
</dbReference>
<accession>A0A0E9QYU6</accession>
<proteinExistence type="predicted"/>
<organism evidence="1">
    <name type="scientific">Anguilla anguilla</name>
    <name type="common">European freshwater eel</name>
    <name type="synonym">Muraena anguilla</name>
    <dbReference type="NCBI Taxonomy" id="7936"/>
    <lineage>
        <taxon>Eukaryota</taxon>
        <taxon>Metazoa</taxon>
        <taxon>Chordata</taxon>
        <taxon>Craniata</taxon>
        <taxon>Vertebrata</taxon>
        <taxon>Euteleostomi</taxon>
        <taxon>Actinopterygii</taxon>
        <taxon>Neopterygii</taxon>
        <taxon>Teleostei</taxon>
        <taxon>Anguilliformes</taxon>
        <taxon>Anguillidae</taxon>
        <taxon>Anguilla</taxon>
    </lineage>
</organism>
<reference evidence="1" key="1">
    <citation type="submission" date="2014-11" db="EMBL/GenBank/DDBJ databases">
        <authorList>
            <person name="Amaro Gonzalez C."/>
        </authorList>
    </citation>
    <scope>NUCLEOTIDE SEQUENCE</scope>
</reference>
<evidence type="ECO:0000313" key="1">
    <source>
        <dbReference type="EMBL" id="JAH21657.1"/>
    </source>
</evidence>
<name>A0A0E9QYU6_ANGAN</name>
<dbReference type="AlphaFoldDB" id="A0A0E9QYU6"/>
<sequence length="18" mass="2315">MNHSWLRRDSTETFLKRH</sequence>